<accession>A0A4Q7N499</accession>
<proteinExistence type="predicted"/>
<name>A0A4Q7N499_9BACT</name>
<comment type="caution">
    <text evidence="1">The sequence shown here is derived from an EMBL/GenBank/DDBJ whole genome shotgun (WGS) entry which is preliminary data.</text>
</comment>
<organism evidence="1 2">
    <name type="scientific">Pseudobacter ginsenosidimutans</name>
    <dbReference type="NCBI Taxonomy" id="661488"/>
    <lineage>
        <taxon>Bacteria</taxon>
        <taxon>Pseudomonadati</taxon>
        <taxon>Bacteroidota</taxon>
        <taxon>Chitinophagia</taxon>
        <taxon>Chitinophagales</taxon>
        <taxon>Chitinophagaceae</taxon>
        <taxon>Pseudobacter</taxon>
    </lineage>
</organism>
<dbReference type="AlphaFoldDB" id="A0A4Q7N499"/>
<dbReference type="EMBL" id="SGXA01000001">
    <property type="protein sequence ID" value="RZS75826.1"/>
    <property type="molecule type" value="Genomic_DNA"/>
</dbReference>
<protein>
    <submittedName>
        <fullName evidence="1">Uncharacterized protein</fullName>
    </submittedName>
</protein>
<evidence type="ECO:0000313" key="2">
    <source>
        <dbReference type="Proteomes" id="UP000293874"/>
    </source>
</evidence>
<sequence length="145" mass="16710">MPGNKTGFQPYAITVPFLYETNTVFSVKQSRFTFTAYGISDRQNRQLKASIEIDFANSATYAPRLQHAYIQHGKWLFGQTWANFMDDNIWPNVMDAQGSQASYPTQSARMFYQPVFHTPLPASGLFFYFYNCPCPLKCYIPVRNC</sequence>
<reference evidence="1 2" key="1">
    <citation type="submission" date="2019-02" db="EMBL/GenBank/DDBJ databases">
        <title>Genomic Encyclopedia of Type Strains, Phase IV (KMG-IV): sequencing the most valuable type-strain genomes for metagenomic binning, comparative biology and taxonomic classification.</title>
        <authorList>
            <person name="Goeker M."/>
        </authorList>
    </citation>
    <scope>NUCLEOTIDE SEQUENCE [LARGE SCALE GENOMIC DNA]</scope>
    <source>
        <strain evidence="1 2">DSM 18116</strain>
    </source>
</reference>
<dbReference type="Proteomes" id="UP000293874">
    <property type="component" value="Unassembled WGS sequence"/>
</dbReference>
<gene>
    <name evidence="1" type="ORF">EV199_1701</name>
</gene>
<keyword evidence="2" id="KW-1185">Reference proteome</keyword>
<dbReference type="OrthoDB" id="790324at2"/>
<evidence type="ECO:0000313" key="1">
    <source>
        <dbReference type="EMBL" id="RZS75826.1"/>
    </source>
</evidence>
<dbReference type="RefSeq" id="WP_130540166.1">
    <property type="nucleotide sequence ID" value="NZ_CP042431.1"/>
</dbReference>